<feature type="transmembrane region" description="Helical" evidence="1">
    <location>
        <begin position="42"/>
        <end position="60"/>
    </location>
</feature>
<sequence length="107" mass="10916">MIPVLPGGLGAIESSMAASLVALGAALAPAGAAVGLYRLMSYVVVVAVGWLAWAVLHEGARLPVRARRWLAGAGRGVLEGLATVAMMTMLTPYTTARGVHPAAPRRG</sequence>
<keyword evidence="1" id="KW-0812">Transmembrane</keyword>
<keyword evidence="1" id="KW-1133">Transmembrane helix</keyword>
<evidence type="ECO:0000313" key="3">
    <source>
        <dbReference type="Proteomes" id="UP001596074"/>
    </source>
</evidence>
<gene>
    <name evidence="2" type="ORF">ACFPZN_39480</name>
</gene>
<name>A0ABW1A8B1_9ACTN</name>
<reference evidence="3" key="1">
    <citation type="journal article" date="2019" name="Int. J. Syst. Evol. Microbiol.">
        <title>The Global Catalogue of Microorganisms (GCM) 10K type strain sequencing project: providing services to taxonomists for standard genome sequencing and annotation.</title>
        <authorList>
            <consortium name="The Broad Institute Genomics Platform"/>
            <consortium name="The Broad Institute Genome Sequencing Center for Infectious Disease"/>
            <person name="Wu L."/>
            <person name="Ma J."/>
        </authorList>
    </citation>
    <scope>NUCLEOTIDE SEQUENCE [LARGE SCALE GENOMIC DNA]</scope>
    <source>
        <strain evidence="3">KCTC 42087</strain>
    </source>
</reference>
<evidence type="ECO:0000256" key="1">
    <source>
        <dbReference type="SAM" id="Phobius"/>
    </source>
</evidence>
<evidence type="ECO:0000313" key="2">
    <source>
        <dbReference type="EMBL" id="MFC5751735.1"/>
    </source>
</evidence>
<keyword evidence="3" id="KW-1185">Reference proteome</keyword>
<comment type="caution">
    <text evidence="2">The sequence shown here is derived from an EMBL/GenBank/DDBJ whole genome shotgun (WGS) entry which is preliminary data.</text>
</comment>
<organism evidence="2 3">
    <name type="scientific">Actinomadura rugatobispora</name>
    <dbReference type="NCBI Taxonomy" id="1994"/>
    <lineage>
        <taxon>Bacteria</taxon>
        <taxon>Bacillati</taxon>
        <taxon>Actinomycetota</taxon>
        <taxon>Actinomycetes</taxon>
        <taxon>Streptosporangiales</taxon>
        <taxon>Thermomonosporaceae</taxon>
        <taxon>Actinomadura</taxon>
    </lineage>
</organism>
<dbReference type="RefSeq" id="WP_378287691.1">
    <property type="nucleotide sequence ID" value="NZ_JBHSON010000074.1"/>
</dbReference>
<keyword evidence="1" id="KW-0472">Membrane</keyword>
<dbReference type="Proteomes" id="UP001596074">
    <property type="component" value="Unassembled WGS sequence"/>
</dbReference>
<dbReference type="EMBL" id="JBHSON010000074">
    <property type="protein sequence ID" value="MFC5751735.1"/>
    <property type="molecule type" value="Genomic_DNA"/>
</dbReference>
<accession>A0ABW1A8B1</accession>
<proteinExistence type="predicted"/>
<protein>
    <submittedName>
        <fullName evidence="2">Uncharacterized protein</fullName>
    </submittedName>
</protein>